<name>A0A1V6PG92_PENDC</name>
<dbReference type="InterPro" id="IPR054505">
    <property type="entry name" value="Myb_DNA-bind_8"/>
</dbReference>
<evidence type="ECO:0000313" key="4">
    <source>
        <dbReference type="Proteomes" id="UP000191522"/>
    </source>
</evidence>
<protein>
    <recommendedName>
        <fullName evidence="2">Myb-like DNA-binding domain-containing protein</fullName>
    </recommendedName>
</protein>
<keyword evidence="4" id="KW-1185">Reference proteome</keyword>
<reference evidence="4" key="1">
    <citation type="journal article" date="2017" name="Nat. Microbiol.">
        <title>Global analysis of biosynthetic gene clusters reveals vast potential of secondary metabolite production in Penicillium species.</title>
        <authorList>
            <person name="Nielsen J.C."/>
            <person name="Grijseels S."/>
            <person name="Prigent S."/>
            <person name="Ji B."/>
            <person name="Dainat J."/>
            <person name="Nielsen K.F."/>
            <person name="Frisvad J.C."/>
            <person name="Workman M."/>
            <person name="Nielsen J."/>
        </authorList>
    </citation>
    <scope>NUCLEOTIDE SEQUENCE [LARGE SCALE GENOMIC DNA]</scope>
    <source>
        <strain evidence="4">IBT 11843</strain>
    </source>
</reference>
<organism evidence="3 4">
    <name type="scientific">Penicillium decumbens</name>
    <dbReference type="NCBI Taxonomy" id="69771"/>
    <lineage>
        <taxon>Eukaryota</taxon>
        <taxon>Fungi</taxon>
        <taxon>Dikarya</taxon>
        <taxon>Ascomycota</taxon>
        <taxon>Pezizomycotina</taxon>
        <taxon>Eurotiomycetes</taxon>
        <taxon>Eurotiomycetidae</taxon>
        <taxon>Eurotiales</taxon>
        <taxon>Aspergillaceae</taxon>
        <taxon>Penicillium</taxon>
    </lineage>
</organism>
<evidence type="ECO:0000313" key="3">
    <source>
        <dbReference type="EMBL" id="OQD76024.1"/>
    </source>
</evidence>
<dbReference type="OrthoDB" id="3944408at2759"/>
<dbReference type="AlphaFoldDB" id="A0A1V6PG92"/>
<dbReference type="Pfam" id="PF22980">
    <property type="entry name" value="Myb_DNA-bind_8"/>
    <property type="match status" value="1"/>
</dbReference>
<feature type="domain" description="Myb-like DNA-binding" evidence="2">
    <location>
        <begin position="14"/>
        <end position="59"/>
    </location>
</feature>
<feature type="compositionally biased region" description="Basic and acidic residues" evidence="1">
    <location>
        <begin position="73"/>
        <end position="82"/>
    </location>
</feature>
<gene>
    <name evidence="3" type="ORF">PENDEC_c005G03560</name>
</gene>
<dbReference type="STRING" id="69771.A0A1V6PG92"/>
<feature type="region of interest" description="Disordered" evidence="1">
    <location>
        <begin position="53"/>
        <end position="95"/>
    </location>
</feature>
<accession>A0A1V6PG92</accession>
<evidence type="ECO:0000259" key="2">
    <source>
        <dbReference type="Pfam" id="PF22980"/>
    </source>
</evidence>
<comment type="caution">
    <text evidence="3">The sequence shown here is derived from an EMBL/GenBank/DDBJ whole genome shotgun (WGS) entry which is preliminary data.</text>
</comment>
<evidence type="ECO:0000256" key="1">
    <source>
        <dbReference type="SAM" id="MobiDB-lite"/>
    </source>
</evidence>
<proteinExistence type="predicted"/>
<dbReference type="Proteomes" id="UP000191522">
    <property type="component" value="Unassembled WGS sequence"/>
</dbReference>
<sequence>MGQRSKVLDTEGPTSKFLYAIIKQLDMKSVDWNRVASDLEISNGHAARMRYSRFRSQIEPSTAPKRARKKNTKKGEKGDPKGEMPASIPVSMSTQPFSMMPPEPVPKMEPSNSNPFVKCELGDLGFAEIPDYQHHSSMSPHSLPFPSHMSQYVPHGTQFSIASGASPSLQSFNLTHFENSCSSLAPQNSASMHDFPFQQHLFHNAPVISWEHPAPSNREPTPENIRDEAGVFGKIVFDKAPIKIEP</sequence>
<dbReference type="EMBL" id="MDYL01000005">
    <property type="protein sequence ID" value="OQD76024.1"/>
    <property type="molecule type" value="Genomic_DNA"/>
</dbReference>